<keyword evidence="1" id="KW-1133">Transmembrane helix</keyword>
<dbReference type="AlphaFoldDB" id="A0A3B0UUP7"/>
<feature type="transmembrane region" description="Helical" evidence="1">
    <location>
        <begin position="29"/>
        <end position="45"/>
    </location>
</feature>
<sequence>MKKRINQIFTGLIAISSLVSVALLWKYNFILTIVLIILATLMLLMNKSKQEMKTFIFCAFSGAIAEAFAIFFGAWTYGNPSFIGIPIWLIVLWGISSVFMVRVYLFFKN</sequence>
<proteinExistence type="predicted"/>
<feature type="transmembrane region" description="Helical" evidence="1">
    <location>
        <begin position="57"/>
        <end position="77"/>
    </location>
</feature>
<dbReference type="EMBL" id="UOEV01000004">
    <property type="protein sequence ID" value="VAW31853.1"/>
    <property type="molecule type" value="Genomic_DNA"/>
</dbReference>
<dbReference type="Pfam" id="PF11086">
    <property type="entry name" value="DUF2878"/>
    <property type="match status" value="1"/>
</dbReference>
<reference evidence="2" key="1">
    <citation type="submission" date="2018-06" db="EMBL/GenBank/DDBJ databases">
        <authorList>
            <person name="Zhirakovskaya E."/>
        </authorList>
    </citation>
    <scope>NUCLEOTIDE SEQUENCE</scope>
</reference>
<protein>
    <recommendedName>
        <fullName evidence="3">DUF2878 domain-containing protein</fullName>
    </recommendedName>
</protein>
<accession>A0A3B0UUP7</accession>
<evidence type="ECO:0000256" key="1">
    <source>
        <dbReference type="SAM" id="Phobius"/>
    </source>
</evidence>
<name>A0A3B0UUP7_9ZZZZ</name>
<gene>
    <name evidence="2" type="ORF">MNBD_CPR01-20</name>
</gene>
<organism evidence="2">
    <name type="scientific">hydrothermal vent metagenome</name>
    <dbReference type="NCBI Taxonomy" id="652676"/>
    <lineage>
        <taxon>unclassified sequences</taxon>
        <taxon>metagenomes</taxon>
        <taxon>ecological metagenomes</taxon>
    </lineage>
</organism>
<keyword evidence="1" id="KW-0812">Transmembrane</keyword>
<feature type="transmembrane region" description="Helical" evidence="1">
    <location>
        <begin position="7"/>
        <end position="23"/>
    </location>
</feature>
<evidence type="ECO:0000313" key="2">
    <source>
        <dbReference type="EMBL" id="VAW31853.1"/>
    </source>
</evidence>
<feature type="transmembrane region" description="Helical" evidence="1">
    <location>
        <begin position="83"/>
        <end position="107"/>
    </location>
</feature>
<evidence type="ECO:0008006" key="3">
    <source>
        <dbReference type="Google" id="ProtNLM"/>
    </source>
</evidence>
<dbReference type="InterPro" id="IPR021306">
    <property type="entry name" value="DUF2878"/>
</dbReference>
<keyword evidence="1" id="KW-0472">Membrane</keyword>